<reference evidence="9" key="1">
    <citation type="submission" date="2020-10" db="EMBL/GenBank/DDBJ databases">
        <title>The Whole-Genome Sequence of Metschnikowia persimmonesis, a Novel Endophytic Yeast Species Isolated from Medicinal Plant Diospyros kaki Thumb.</title>
        <authorList>
            <person name="Rahmat E."/>
            <person name="Kang Y."/>
        </authorList>
    </citation>
    <scope>NUCLEOTIDE SEQUENCE</scope>
    <source>
        <strain evidence="9">KIOM G15050</strain>
    </source>
</reference>
<protein>
    <recommendedName>
        <fullName evidence="3">Nuclear rim protein 1</fullName>
    </recommendedName>
</protein>
<dbReference type="InterPro" id="IPR018819">
    <property type="entry name" value="Nur1/Mug154"/>
</dbReference>
<sequence length="308" mass="35761">MARKRIVRKQPLFDRIRSYPLDLLLSLNEQRLSIDWDDHVPQCLPIGTFLSLLFLVLCKTRLYYVSVKDKRDNLLFRSDYSTYQQVVSRAVNGLQAAPIATPNIKAIQSRIRYSGLSMCFLLFFLRVTCHPAKRFKLNTKGIFQSVYQYFEEKSVYETDDSDADTTYEPRYLEKDVWMMSVWDPSRFLLYSAASFSPVVLFTSWLFSSASLWRAAVLILLFNCSAVYISQKFLQLISDKQIIYQETFNEYNKKYVIPKTSVLRKNASVDATHGPTRRQAKPFMTIPWAICRTTLHSSPIISTAPDSRV</sequence>
<evidence type="ECO:0000256" key="1">
    <source>
        <dbReference type="ARBA" id="ARBA00004232"/>
    </source>
</evidence>
<feature type="transmembrane region" description="Helical" evidence="8">
    <location>
        <begin position="187"/>
        <end position="206"/>
    </location>
</feature>
<dbReference type="GO" id="GO:0007096">
    <property type="term" value="P:regulation of exit from mitosis"/>
    <property type="evidence" value="ECO:0007669"/>
    <property type="project" value="TreeGrafter"/>
</dbReference>
<evidence type="ECO:0000313" key="9">
    <source>
        <dbReference type="EMBL" id="KAF8005384.1"/>
    </source>
</evidence>
<evidence type="ECO:0000256" key="6">
    <source>
        <dbReference type="ARBA" id="ARBA00023136"/>
    </source>
</evidence>
<comment type="function">
    <text evidence="7">Member of a perinuclear network that controls recombination at multiple loci to maintain genome stability. Required for rDNA repeat stability.</text>
</comment>
<keyword evidence="10" id="KW-1185">Reference proteome</keyword>
<dbReference type="EMBL" id="JACBPP010000001">
    <property type="protein sequence ID" value="KAF8005384.1"/>
    <property type="molecule type" value="Genomic_DNA"/>
</dbReference>
<comment type="subcellular location">
    <subcellularLocation>
        <location evidence="1">Nucleus membrane</location>
        <topology evidence="1">Multi-pass membrane protein</topology>
    </subcellularLocation>
</comment>
<comment type="caution">
    <text evidence="9">The sequence shown here is derived from an EMBL/GenBank/DDBJ whole genome shotgun (WGS) entry which is preliminary data.</text>
</comment>
<keyword evidence="6 8" id="KW-0472">Membrane</keyword>
<comment type="similarity">
    <text evidence="2">Belongs to the NUR1 family.</text>
</comment>
<keyword evidence="5 8" id="KW-1133">Transmembrane helix</keyword>
<name>A0A8H7LEC0_9ASCO</name>
<dbReference type="Proteomes" id="UP000649328">
    <property type="component" value="Unassembled WGS sequence"/>
</dbReference>
<keyword evidence="4 8" id="KW-0812">Transmembrane</keyword>
<gene>
    <name evidence="9" type="ORF">HF325_000841</name>
</gene>
<accession>A0A8H7LEC0</accession>
<evidence type="ECO:0000256" key="8">
    <source>
        <dbReference type="SAM" id="Phobius"/>
    </source>
</evidence>
<dbReference type="PANTHER" id="PTHR28293:SF1">
    <property type="entry name" value="NUCLEAR RIM PROTEIN 1"/>
    <property type="match status" value="1"/>
</dbReference>
<dbReference type="Pfam" id="PF10332">
    <property type="entry name" value="DUF2418"/>
    <property type="match status" value="1"/>
</dbReference>
<evidence type="ECO:0000256" key="2">
    <source>
        <dbReference type="ARBA" id="ARBA00007900"/>
    </source>
</evidence>
<evidence type="ECO:0000313" key="10">
    <source>
        <dbReference type="Proteomes" id="UP000649328"/>
    </source>
</evidence>
<dbReference type="GO" id="GO:0043007">
    <property type="term" value="P:maintenance of rDNA"/>
    <property type="evidence" value="ECO:0007669"/>
    <property type="project" value="TreeGrafter"/>
</dbReference>
<feature type="transmembrane region" description="Helical" evidence="8">
    <location>
        <begin position="212"/>
        <end position="229"/>
    </location>
</feature>
<dbReference type="GO" id="GO:0031965">
    <property type="term" value="C:nuclear membrane"/>
    <property type="evidence" value="ECO:0007669"/>
    <property type="project" value="UniProtKB-SubCell"/>
</dbReference>
<evidence type="ECO:0000256" key="7">
    <source>
        <dbReference type="ARBA" id="ARBA00024979"/>
    </source>
</evidence>
<dbReference type="PANTHER" id="PTHR28293">
    <property type="entry name" value="NUCLEAR RIM PROTEIN 1"/>
    <property type="match status" value="1"/>
</dbReference>
<organism evidence="9 10">
    <name type="scientific">Metschnikowia pulcherrima</name>
    <dbReference type="NCBI Taxonomy" id="27326"/>
    <lineage>
        <taxon>Eukaryota</taxon>
        <taxon>Fungi</taxon>
        <taxon>Dikarya</taxon>
        <taxon>Ascomycota</taxon>
        <taxon>Saccharomycotina</taxon>
        <taxon>Pichiomycetes</taxon>
        <taxon>Metschnikowiaceae</taxon>
        <taxon>Metschnikowia</taxon>
    </lineage>
</organism>
<dbReference type="OrthoDB" id="3363151at2759"/>
<evidence type="ECO:0000256" key="5">
    <source>
        <dbReference type="ARBA" id="ARBA00022989"/>
    </source>
</evidence>
<dbReference type="AlphaFoldDB" id="A0A8H7LEC0"/>
<evidence type="ECO:0000256" key="3">
    <source>
        <dbReference type="ARBA" id="ARBA00018310"/>
    </source>
</evidence>
<evidence type="ECO:0000256" key="4">
    <source>
        <dbReference type="ARBA" id="ARBA00022692"/>
    </source>
</evidence>
<proteinExistence type="inferred from homology"/>